<evidence type="ECO:0000256" key="4">
    <source>
        <dbReference type="ARBA" id="ARBA00022679"/>
    </source>
</evidence>
<dbReference type="PRINTS" id="PR00344">
    <property type="entry name" value="BCTRLSENSOR"/>
</dbReference>
<dbReference type="SUPFAM" id="SSF52172">
    <property type="entry name" value="CheY-like"/>
    <property type="match status" value="1"/>
</dbReference>
<comment type="catalytic activity">
    <reaction evidence="1">
        <text>ATP + protein L-histidine = ADP + protein N-phospho-L-histidine.</text>
        <dbReference type="EC" id="2.7.13.3"/>
    </reaction>
</comment>
<dbReference type="STRING" id="2082308.A0A2K1QSY5"/>
<dbReference type="OrthoDB" id="60033at2759"/>
<dbReference type="InterPro" id="IPR005467">
    <property type="entry name" value="His_kinase_dom"/>
</dbReference>
<dbReference type="SUPFAM" id="SSF47384">
    <property type="entry name" value="Homodimeric domain of signal transducing histidine kinase"/>
    <property type="match status" value="1"/>
</dbReference>
<organism evidence="9 10">
    <name type="scientific">Sphaceloma murrayae</name>
    <dbReference type="NCBI Taxonomy" id="2082308"/>
    <lineage>
        <taxon>Eukaryota</taxon>
        <taxon>Fungi</taxon>
        <taxon>Dikarya</taxon>
        <taxon>Ascomycota</taxon>
        <taxon>Pezizomycotina</taxon>
        <taxon>Dothideomycetes</taxon>
        <taxon>Dothideomycetidae</taxon>
        <taxon>Myriangiales</taxon>
        <taxon>Elsinoaceae</taxon>
        <taxon>Sphaceloma</taxon>
    </lineage>
</organism>
<dbReference type="Pfam" id="PF00072">
    <property type="entry name" value="Response_reg"/>
    <property type="match status" value="1"/>
</dbReference>
<comment type="caution">
    <text evidence="9">The sequence shown here is derived from an EMBL/GenBank/DDBJ whole genome shotgun (WGS) entry which is preliminary data.</text>
</comment>
<dbReference type="Gene3D" id="3.30.450.20">
    <property type="entry name" value="PAS domain"/>
    <property type="match status" value="2"/>
</dbReference>
<dbReference type="SMART" id="SM00387">
    <property type="entry name" value="HATPase_c"/>
    <property type="match status" value="1"/>
</dbReference>
<dbReference type="Pfam" id="PF26131">
    <property type="entry name" value="PAS-like"/>
    <property type="match status" value="1"/>
</dbReference>
<keyword evidence="4" id="KW-0808">Transferase</keyword>
<dbReference type="SUPFAM" id="SSF55874">
    <property type="entry name" value="ATPase domain of HSP90 chaperone/DNA topoisomerase II/histidine kinase"/>
    <property type="match status" value="1"/>
</dbReference>
<evidence type="ECO:0000256" key="6">
    <source>
        <dbReference type="PROSITE-ProRule" id="PRU00169"/>
    </source>
</evidence>
<feature type="domain" description="Response regulatory" evidence="8">
    <location>
        <begin position="983"/>
        <end position="1115"/>
    </location>
</feature>
<dbReference type="InterPro" id="IPR003661">
    <property type="entry name" value="HisK_dim/P_dom"/>
</dbReference>
<evidence type="ECO:0000256" key="1">
    <source>
        <dbReference type="ARBA" id="ARBA00000085"/>
    </source>
</evidence>
<dbReference type="InterPro" id="IPR003594">
    <property type="entry name" value="HATPase_dom"/>
</dbReference>
<dbReference type="InterPro" id="IPR000014">
    <property type="entry name" value="PAS"/>
</dbReference>
<dbReference type="EMBL" id="NKHZ01000045">
    <property type="protein sequence ID" value="PNS18155.1"/>
    <property type="molecule type" value="Genomic_DNA"/>
</dbReference>
<dbReference type="Gene3D" id="3.40.50.2300">
    <property type="match status" value="1"/>
</dbReference>
<dbReference type="CDD" id="cd00082">
    <property type="entry name" value="HisKA"/>
    <property type="match status" value="1"/>
</dbReference>
<dbReference type="CDD" id="cd00130">
    <property type="entry name" value="PAS"/>
    <property type="match status" value="1"/>
</dbReference>
<dbReference type="Proteomes" id="UP000243797">
    <property type="component" value="Unassembled WGS sequence"/>
</dbReference>
<dbReference type="InterPro" id="IPR036097">
    <property type="entry name" value="HisK_dim/P_sf"/>
</dbReference>
<dbReference type="InterPro" id="IPR036890">
    <property type="entry name" value="HATPase_C_sf"/>
</dbReference>
<dbReference type="InterPro" id="IPR004358">
    <property type="entry name" value="Sig_transdc_His_kin-like_C"/>
</dbReference>
<feature type="domain" description="Histidine kinase" evidence="7">
    <location>
        <begin position="665"/>
        <end position="931"/>
    </location>
</feature>
<protein>
    <recommendedName>
        <fullName evidence="2">histidine kinase</fullName>
        <ecNumber evidence="2">2.7.13.3</ecNumber>
    </recommendedName>
</protein>
<proteinExistence type="predicted"/>
<keyword evidence="5 9" id="KW-0418">Kinase</keyword>
<sequence length="1122" mass="124115">MAFDGRLPDSVADLKVLGLIDFISLDTRPTFIVEKSVSRGRKVIYANSTCLDEQPFVREQLGADDCSQSAIWQDPEGSAWCRWTLSASNGDSFQFGVILWHATALHDRWWIYTGTHVRNNISTPRFTTPRKKNEFDAALEIGCISPEHHKLLTDVDWGATSLGPIDDWPPELRHAVPLILLNPEPSCLMWGPDRVLLYNESYPTLIKQLHPMALGKSAKVSFASWWAPYEALHEEVQRTGRTIRHRNTSVILRRSGDYLEEGFFTYSFIPIKNSNGNFLGIFNLATEVTAQVLSQCRMTNLLKTGEACCSVGPLNEFWKRLLASFDVEDSEVPFAAIYSRDIRLHANDLDDNARSAGDDTLFLEGCTGFHQGLIDLPATVNLSGSSGLALAMRESIEAPVPFVVTAKDVCNDQLEALRGDELTPEDSRLLVCPLQISSKNAVAWMILGVPKLRSYDADYGDFINLIKRQIETGASSLVLLAEERKGLQLSVELAKMEQQQLTKELEVQKREAEETAWRFYEFAKHSPVGVYILGPEGEVLYANDAYYHLVSITRSGGVQVWRDNLHPDDVSKVDEVWQALASGGTGHQHFEFRVRKDPSVETLRDEDCRFISSTCFAELNPNGSLRSATGLIVDHTSHKALEREVAERLANALEAKRTQENFMDMVSHEMRNPLNAIIQCAEEATQLLQNSTIDGSKALSREHASASLDAVNTILYCGHHQKQIIDDVLTISKLDSKLLTLATTATKPAIVANQALQIYDSTIRASNIEASVVVQDLDGGQKRIMVDAGRILQILINLVGNAVKFLKDRPVRKLKVTVKVSRQAPRPSEVTFVPSGSRRRAYVNPPGVEPQQARYVFYSIEDTGPGLTQEEKNDLFGRFKQASPRTHATYGGSGLGLFISRELAELHGGEIGLSSTPDQGSTFAFYVQGYIPSQPDSESAATSRNGSDGCSLANLAPSGQSTLARVEPILSSDEQKDHAPEICVLIVEDNKINQNVLVRQLKRAGFGTVTADNGEEAIARICESRWSATDGDTAQRPGMSVVLCDLEMPVMDGLTCVKKVRELQRKEVLEYVPMVAVTGNARHEQVQNARDAGFDEVVCKPYSIAKLVPLIKEMSLGGKVGR</sequence>
<dbReference type="PROSITE" id="PS50110">
    <property type="entry name" value="RESPONSE_REGULATORY"/>
    <property type="match status" value="1"/>
</dbReference>
<dbReference type="CDD" id="cd17546">
    <property type="entry name" value="REC_hyHK_CKI1_RcsC-like"/>
    <property type="match status" value="1"/>
</dbReference>
<name>A0A2K1QSY5_9PEZI</name>
<dbReference type="SMART" id="SM00448">
    <property type="entry name" value="REC"/>
    <property type="match status" value="1"/>
</dbReference>
<evidence type="ECO:0000259" key="8">
    <source>
        <dbReference type="PROSITE" id="PS50110"/>
    </source>
</evidence>
<dbReference type="EC" id="2.7.13.3" evidence="2"/>
<evidence type="ECO:0000259" key="7">
    <source>
        <dbReference type="PROSITE" id="PS50109"/>
    </source>
</evidence>
<dbReference type="InterPro" id="IPR011006">
    <property type="entry name" value="CheY-like_superfamily"/>
</dbReference>
<dbReference type="Pfam" id="PF02518">
    <property type="entry name" value="HATPase_c"/>
    <property type="match status" value="1"/>
</dbReference>
<dbReference type="Gene3D" id="1.10.287.130">
    <property type="match status" value="1"/>
</dbReference>
<keyword evidence="10" id="KW-1185">Reference proteome</keyword>
<reference evidence="9 10" key="1">
    <citation type="submission" date="2017-06" db="EMBL/GenBank/DDBJ databases">
        <title>Draft genome sequence of a variant of Elsinoe murrayae.</title>
        <authorList>
            <person name="Cheng Q."/>
        </authorList>
    </citation>
    <scope>NUCLEOTIDE SEQUENCE [LARGE SCALE GENOMIC DNA]</scope>
    <source>
        <strain evidence="9 10">CQ-2017a</strain>
    </source>
</reference>
<dbReference type="PANTHER" id="PTHR43047">
    <property type="entry name" value="TWO-COMPONENT HISTIDINE PROTEIN KINASE"/>
    <property type="match status" value="1"/>
</dbReference>
<dbReference type="InterPro" id="IPR001789">
    <property type="entry name" value="Sig_transdc_resp-reg_receiver"/>
</dbReference>
<dbReference type="InterPro" id="IPR035965">
    <property type="entry name" value="PAS-like_dom_sf"/>
</dbReference>
<evidence type="ECO:0000256" key="2">
    <source>
        <dbReference type="ARBA" id="ARBA00012438"/>
    </source>
</evidence>
<accession>A0A2K1QSY5</accession>
<dbReference type="InParanoid" id="A0A2K1QSY5"/>
<dbReference type="InterPro" id="IPR058846">
    <property type="entry name" value="PAS-like"/>
</dbReference>
<gene>
    <name evidence="9" type="ORF">CAC42_3600</name>
</gene>
<evidence type="ECO:0000256" key="5">
    <source>
        <dbReference type="ARBA" id="ARBA00022777"/>
    </source>
</evidence>
<evidence type="ECO:0000313" key="10">
    <source>
        <dbReference type="Proteomes" id="UP000243797"/>
    </source>
</evidence>
<dbReference type="Gene3D" id="3.30.565.10">
    <property type="entry name" value="Histidine kinase-like ATPase, C-terminal domain"/>
    <property type="match status" value="1"/>
</dbReference>
<feature type="modified residue" description="4-aspartylphosphate" evidence="6">
    <location>
        <position position="1045"/>
    </location>
</feature>
<dbReference type="AlphaFoldDB" id="A0A2K1QSY5"/>
<dbReference type="SUPFAM" id="SSF55785">
    <property type="entry name" value="PYP-like sensor domain (PAS domain)"/>
    <property type="match status" value="1"/>
</dbReference>
<dbReference type="PROSITE" id="PS50109">
    <property type="entry name" value="HIS_KIN"/>
    <property type="match status" value="1"/>
</dbReference>
<dbReference type="Pfam" id="PF00512">
    <property type="entry name" value="HisKA"/>
    <property type="match status" value="1"/>
</dbReference>
<dbReference type="GO" id="GO:0000155">
    <property type="term" value="F:phosphorelay sensor kinase activity"/>
    <property type="evidence" value="ECO:0007669"/>
    <property type="project" value="InterPro"/>
</dbReference>
<evidence type="ECO:0000313" key="9">
    <source>
        <dbReference type="EMBL" id="PNS18155.1"/>
    </source>
</evidence>
<evidence type="ECO:0000256" key="3">
    <source>
        <dbReference type="ARBA" id="ARBA00022553"/>
    </source>
</evidence>
<keyword evidence="3 6" id="KW-0597">Phosphoprotein</keyword>
<dbReference type="SMART" id="SM00388">
    <property type="entry name" value="HisKA"/>
    <property type="match status" value="1"/>
</dbReference>